<evidence type="ECO:0008006" key="4">
    <source>
        <dbReference type="Google" id="ProtNLM"/>
    </source>
</evidence>
<evidence type="ECO:0000313" key="3">
    <source>
        <dbReference type="Proteomes" id="UP000538670"/>
    </source>
</evidence>
<dbReference type="GO" id="GO:0016226">
    <property type="term" value="P:iron-sulfur cluster assembly"/>
    <property type="evidence" value="ECO:0007669"/>
    <property type="project" value="TreeGrafter"/>
</dbReference>
<dbReference type="SUPFAM" id="SSF103025">
    <property type="entry name" value="Folate-binding domain"/>
    <property type="match status" value="1"/>
</dbReference>
<dbReference type="InterPro" id="IPR027266">
    <property type="entry name" value="TrmE/GcvT-like"/>
</dbReference>
<proteinExistence type="predicted"/>
<dbReference type="NCBIfam" id="TIGR03317">
    <property type="entry name" value="ygfZ_signature"/>
    <property type="match status" value="1"/>
</dbReference>
<sequence>MTDTTPTTQPDIMSGTTLGATTLPDRRLIRVAGEDVRGFLQGLVTQDVIGLAPDHPRWAGLLTPQGKALFDFILWADGDAVLIDAEAAQAEGLARRLAIYRLRRAITIDPVADLAVHWSKAAEGRPDDPRLAELGKRWLAPAGEVTTGWTAHRLSLGVTEGVGELGSGETLWLECNARELNGVSFTKGCYVGQENTARMHHRSKVNRRLVVVPLAEAGDRTRARYPALGLMVEHRRVEALGDALRPAWLEQALQAPGSE</sequence>
<gene>
    <name evidence="2" type="ORF">GGR48_000354</name>
</gene>
<dbReference type="Proteomes" id="UP000538670">
    <property type="component" value="Unassembled WGS sequence"/>
</dbReference>
<comment type="caution">
    <text evidence="2">The sequence shown here is derived from an EMBL/GenBank/DDBJ whole genome shotgun (WGS) entry which is preliminary data.</text>
</comment>
<evidence type="ECO:0000256" key="1">
    <source>
        <dbReference type="ARBA" id="ARBA00022946"/>
    </source>
</evidence>
<name>A0A7W6F1P1_9SPHN</name>
<dbReference type="InterPro" id="IPR017703">
    <property type="entry name" value="YgfZ/GCV_T_CS"/>
</dbReference>
<dbReference type="InterPro" id="IPR045179">
    <property type="entry name" value="YgfZ/GcvT"/>
</dbReference>
<keyword evidence="1" id="KW-0809">Transit peptide</keyword>
<dbReference type="EMBL" id="JACIDH010000001">
    <property type="protein sequence ID" value="MBB3877951.1"/>
    <property type="molecule type" value="Genomic_DNA"/>
</dbReference>
<protein>
    <recommendedName>
        <fullName evidence="4">Aminomethyltransferase</fullName>
    </recommendedName>
</protein>
<dbReference type="Gene3D" id="3.30.1360.120">
    <property type="entry name" value="Probable tRNA modification gtpase trme, domain 1"/>
    <property type="match status" value="2"/>
</dbReference>
<reference evidence="2 3" key="1">
    <citation type="submission" date="2020-08" db="EMBL/GenBank/DDBJ databases">
        <title>Genomic Encyclopedia of Type Strains, Phase IV (KMG-IV): sequencing the most valuable type-strain genomes for metagenomic binning, comparative biology and taxonomic classification.</title>
        <authorList>
            <person name="Goeker M."/>
        </authorList>
    </citation>
    <scope>NUCLEOTIDE SEQUENCE [LARGE SCALE GENOMIC DNA]</scope>
    <source>
        <strain evidence="2 3">DSM 19512</strain>
    </source>
</reference>
<evidence type="ECO:0000313" key="2">
    <source>
        <dbReference type="EMBL" id="MBB3877951.1"/>
    </source>
</evidence>
<dbReference type="AlphaFoldDB" id="A0A7W6F1P1"/>
<dbReference type="RefSeq" id="WP_240456151.1">
    <property type="nucleotide sequence ID" value="NZ_JACIDH010000001.1"/>
</dbReference>
<organism evidence="2 3">
    <name type="scientific">Sphingomonas pseudosanguinis</name>
    <dbReference type="NCBI Taxonomy" id="413712"/>
    <lineage>
        <taxon>Bacteria</taxon>
        <taxon>Pseudomonadati</taxon>
        <taxon>Pseudomonadota</taxon>
        <taxon>Alphaproteobacteria</taxon>
        <taxon>Sphingomonadales</taxon>
        <taxon>Sphingomonadaceae</taxon>
        <taxon>Sphingomonas</taxon>
    </lineage>
</organism>
<keyword evidence="3" id="KW-1185">Reference proteome</keyword>
<accession>A0A7W6F1P1</accession>
<dbReference type="PANTHER" id="PTHR22602">
    <property type="entry name" value="TRANSFERASE CAF17, MITOCHONDRIAL-RELATED"/>
    <property type="match status" value="1"/>
</dbReference>
<dbReference type="PANTHER" id="PTHR22602:SF0">
    <property type="entry name" value="TRANSFERASE CAF17, MITOCHONDRIAL-RELATED"/>
    <property type="match status" value="1"/>
</dbReference>